<gene>
    <name evidence="2" type="ordered locus">AciPR4_2914</name>
</gene>
<accession>E8V4C6</accession>
<dbReference type="Pfam" id="PF12365">
    <property type="entry name" value="DUF3649"/>
    <property type="match status" value="1"/>
</dbReference>
<sequence length="103" mass="10955">MVELNLPIQSRARKKDVTSRVCAALFGGYFAGTAFSMLVARLVPLAKVEATTTAILCTPILYVAAILWAFSARSPSRAWLVLILIAVIAGGLTLGLIIVKGRP</sequence>
<dbReference type="HOGENOM" id="CLU_159285_2_0_0"/>
<dbReference type="AlphaFoldDB" id="E8V4C6"/>
<dbReference type="InterPro" id="IPR022109">
    <property type="entry name" value="DUF3649"/>
</dbReference>
<dbReference type="Proteomes" id="UP000006844">
    <property type="component" value="Chromosome"/>
</dbReference>
<dbReference type="RefSeq" id="WP_013569407.1">
    <property type="nucleotide sequence ID" value="NC_014963.1"/>
</dbReference>
<protein>
    <recommendedName>
        <fullName evidence="4">DUF3649 domain-containing protein</fullName>
    </recommendedName>
</protein>
<feature type="transmembrane region" description="Helical" evidence="1">
    <location>
        <begin position="78"/>
        <end position="99"/>
    </location>
</feature>
<evidence type="ECO:0000256" key="1">
    <source>
        <dbReference type="SAM" id="Phobius"/>
    </source>
</evidence>
<name>E8V4C6_TERSS</name>
<dbReference type="EMBL" id="CP002467">
    <property type="protein sequence ID" value="ADV83675.1"/>
    <property type="molecule type" value="Genomic_DNA"/>
</dbReference>
<keyword evidence="1" id="KW-0812">Transmembrane</keyword>
<keyword evidence="3" id="KW-1185">Reference proteome</keyword>
<keyword evidence="1" id="KW-0472">Membrane</keyword>
<feature type="transmembrane region" description="Helical" evidence="1">
    <location>
        <begin position="52"/>
        <end position="71"/>
    </location>
</feature>
<organism evidence="2 3">
    <name type="scientific">Terriglobus saanensis (strain ATCC BAA-1853 / DSM 23119 / SP1PR4)</name>
    <dbReference type="NCBI Taxonomy" id="401053"/>
    <lineage>
        <taxon>Bacteria</taxon>
        <taxon>Pseudomonadati</taxon>
        <taxon>Acidobacteriota</taxon>
        <taxon>Terriglobia</taxon>
        <taxon>Terriglobales</taxon>
        <taxon>Acidobacteriaceae</taxon>
        <taxon>Terriglobus</taxon>
    </lineage>
</organism>
<dbReference type="KEGG" id="tsa:AciPR4_2914"/>
<dbReference type="eggNOG" id="ENOG5032F5S">
    <property type="taxonomic scope" value="Bacteria"/>
</dbReference>
<keyword evidence="1" id="KW-1133">Transmembrane helix</keyword>
<evidence type="ECO:0008006" key="4">
    <source>
        <dbReference type="Google" id="ProtNLM"/>
    </source>
</evidence>
<evidence type="ECO:0000313" key="3">
    <source>
        <dbReference type="Proteomes" id="UP000006844"/>
    </source>
</evidence>
<evidence type="ECO:0000313" key="2">
    <source>
        <dbReference type="EMBL" id="ADV83675.1"/>
    </source>
</evidence>
<dbReference type="OrthoDB" id="1684279at2"/>
<dbReference type="STRING" id="401053.AciPR4_2914"/>
<feature type="transmembrane region" description="Helical" evidence="1">
    <location>
        <begin position="21"/>
        <end position="40"/>
    </location>
</feature>
<reference evidence="2 3" key="1">
    <citation type="journal article" date="2012" name="Stand. Genomic Sci.">
        <title>Complete genome sequence of Terriglobus saanensis type strain SP1PR4(T), an Acidobacteria from tundra soil.</title>
        <authorList>
            <person name="Rawat S.R."/>
            <person name="Mannisto M.K."/>
            <person name="Starovoytov V."/>
            <person name="Goodwin L."/>
            <person name="Nolan M."/>
            <person name="Hauser L."/>
            <person name="Land M."/>
            <person name="Davenport K.W."/>
            <person name="Woyke T."/>
            <person name="Haggblom M.M."/>
        </authorList>
    </citation>
    <scope>NUCLEOTIDE SEQUENCE</scope>
    <source>
        <strain evidence="3">ATCC BAA-1853 / DSM 23119 / SP1PR4</strain>
    </source>
</reference>
<proteinExistence type="predicted"/>